<keyword evidence="5" id="KW-1185">Reference proteome</keyword>
<organism evidence="4 5">
    <name type="scientific">Roseibium sediminicola</name>
    <dbReference type="NCBI Taxonomy" id="2933272"/>
    <lineage>
        <taxon>Bacteria</taxon>
        <taxon>Pseudomonadati</taxon>
        <taxon>Pseudomonadota</taxon>
        <taxon>Alphaproteobacteria</taxon>
        <taxon>Hyphomicrobiales</taxon>
        <taxon>Stappiaceae</taxon>
        <taxon>Roseibium</taxon>
    </lineage>
</organism>
<proteinExistence type="predicted"/>
<evidence type="ECO:0000313" key="4">
    <source>
        <dbReference type="EMBL" id="MCK7612210.1"/>
    </source>
</evidence>
<keyword evidence="2" id="KW-0812">Transmembrane</keyword>
<evidence type="ECO:0000259" key="3">
    <source>
        <dbReference type="Pfam" id="PF10908"/>
    </source>
</evidence>
<protein>
    <submittedName>
        <fullName evidence="4">DUF2778 domain-containing protein</fullName>
    </submittedName>
</protein>
<evidence type="ECO:0000256" key="2">
    <source>
        <dbReference type="SAM" id="Phobius"/>
    </source>
</evidence>
<sequence>MLGIKRDIGRVGNKVSRKSDRTFYAVLAGATLLISGFAATVTGLGTSLSTAHLSAEDGAAPNLTLSQVEPNAASPDQATLATGIAVSLGVAFLPARNKPAAETEIDLQQELAQARAREASARQNAKTQLAAKLARLKLARTLLAAQARSKAAQTSVTVAALQATGTSAEATADVIAKPAEIVVASLSASVPVKPGAILPPTPDVKPEPPRRSKPETATRPSPEPEQDASPVLAYARPGNPQDDENGVFGGLGKLFGGTKGMPGPSSKVAVYDISAATVHMPDGTKLEAHSGIGHRMDNPKYAHVRMAGPTPPNIYRLRMRESLFHGVEAIRMLPTDRAAMKGRDGMLTHTRLLRRSIGSHGCVAFKDYNKFLNAFKRGKVKTMIVVPSIEKLPTYLAKLERGAGA</sequence>
<feature type="compositionally biased region" description="Basic and acidic residues" evidence="1">
    <location>
        <begin position="204"/>
        <end position="216"/>
    </location>
</feature>
<dbReference type="Proteomes" id="UP001431221">
    <property type="component" value="Unassembled WGS sequence"/>
</dbReference>
<dbReference type="EMBL" id="JALNMJ010000004">
    <property type="protein sequence ID" value="MCK7612210.1"/>
    <property type="molecule type" value="Genomic_DNA"/>
</dbReference>
<accession>A0ABT0GSJ7</accession>
<dbReference type="InterPro" id="IPR021225">
    <property type="entry name" value="Tlde1_dom"/>
</dbReference>
<feature type="domain" description="Tlde1" evidence="3">
    <location>
        <begin position="285"/>
        <end position="388"/>
    </location>
</feature>
<evidence type="ECO:0000313" key="5">
    <source>
        <dbReference type="Proteomes" id="UP001431221"/>
    </source>
</evidence>
<gene>
    <name evidence="4" type="ORF">M0H32_08565</name>
</gene>
<dbReference type="RefSeq" id="WP_248153157.1">
    <property type="nucleotide sequence ID" value="NZ_JALNMJ010000004.1"/>
</dbReference>
<name>A0ABT0GSJ7_9HYPH</name>
<feature type="transmembrane region" description="Helical" evidence="2">
    <location>
        <begin position="21"/>
        <end position="44"/>
    </location>
</feature>
<reference evidence="4" key="1">
    <citation type="submission" date="2022-04" db="EMBL/GenBank/DDBJ databases">
        <title>Roseibium sp. CAU 1639 isolated from mud.</title>
        <authorList>
            <person name="Kim W."/>
        </authorList>
    </citation>
    <scope>NUCLEOTIDE SEQUENCE</scope>
    <source>
        <strain evidence="4">CAU 1639</strain>
    </source>
</reference>
<keyword evidence="2" id="KW-0472">Membrane</keyword>
<comment type="caution">
    <text evidence="4">The sequence shown here is derived from an EMBL/GenBank/DDBJ whole genome shotgun (WGS) entry which is preliminary data.</text>
</comment>
<evidence type="ECO:0000256" key="1">
    <source>
        <dbReference type="SAM" id="MobiDB-lite"/>
    </source>
</evidence>
<feature type="region of interest" description="Disordered" evidence="1">
    <location>
        <begin position="192"/>
        <end position="248"/>
    </location>
</feature>
<dbReference type="Pfam" id="PF10908">
    <property type="entry name" value="Tlde1_dom"/>
    <property type="match status" value="1"/>
</dbReference>
<keyword evidence="2" id="KW-1133">Transmembrane helix</keyword>